<evidence type="ECO:0000313" key="12">
    <source>
        <dbReference type="EMBL" id="WFD36351.1"/>
    </source>
</evidence>
<dbReference type="GO" id="GO:0006890">
    <property type="term" value="P:retrograde vesicle-mediated transport, Golgi to endoplasmic reticulum"/>
    <property type="evidence" value="ECO:0007669"/>
    <property type="project" value="UniProtKB-UniRule"/>
</dbReference>
<evidence type="ECO:0000256" key="8">
    <source>
        <dbReference type="ARBA" id="ARBA00023034"/>
    </source>
</evidence>
<evidence type="ECO:0000256" key="4">
    <source>
        <dbReference type="ARBA" id="ARBA00022448"/>
    </source>
</evidence>
<keyword evidence="13" id="KW-1185">Reference proteome</keyword>
<comment type="function">
    <text evidence="11">The coatomer is a cytosolic protein complex that binds to dilysine motifs and reversibly associates with Golgi non-clathrin-coated vesicles, which further mediate biosynthetic protein transport from the ER, via the Golgi up to the trans Golgi network. The coatomer complex is required for budding from Golgi membranes, and is essential for the retrograde Golgi-to-ER transport of dilysine-tagged proteins.</text>
</comment>
<dbReference type="InterPro" id="IPR011990">
    <property type="entry name" value="TPR-like_helical_dom_sf"/>
</dbReference>
<sequence>MVDSAIFEAQNLFYQGAYSACIESGRTAPSNDSGAARRLYAARAAVASGDFVTARSFIEEGPSFEAVSLLIDSLEALENGGEADFSLEKLNSLATNAPESDADVVRYCAALAEYSAGNPEGALATLTVDGSGKCQAIECVALGVHILLAINRIDLAEKEFLAARKWGDDAVLVQLMEAWIALARGGRGSQQAFYFYDELSQTTNIANTSGVVPTLVGKAVSSAALGDINKGRESLSASVTYGDDAQVSANTAVFNALDPAGTDDSDRVATLSHPIATDWAAKRAELAEAISSFA</sequence>
<name>A0AAF0ET57_9BASI</name>
<keyword evidence="9 11" id="KW-0472">Membrane</keyword>
<dbReference type="Proteomes" id="UP001219933">
    <property type="component" value="Chromosome 4"/>
</dbReference>
<keyword evidence="5 11" id="KW-0963">Cytoplasm</keyword>
<dbReference type="GO" id="GO:0005198">
    <property type="term" value="F:structural molecule activity"/>
    <property type="evidence" value="ECO:0007669"/>
    <property type="project" value="UniProtKB-UniRule"/>
</dbReference>
<keyword evidence="8 11" id="KW-0333">Golgi apparatus</keyword>
<dbReference type="AlphaFoldDB" id="A0AAF0ET57"/>
<comment type="similarity">
    <text evidence="3 11">Belongs to the COPE family.</text>
</comment>
<dbReference type="GO" id="GO:0000139">
    <property type="term" value="C:Golgi membrane"/>
    <property type="evidence" value="ECO:0007669"/>
    <property type="project" value="UniProtKB-SubCell"/>
</dbReference>
<keyword evidence="6 11" id="KW-0931">ER-Golgi transport</keyword>
<evidence type="ECO:0000256" key="11">
    <source>
        <dbReference type="PIRNR" id="PIRNR016478"/>
    </source>
</evidence>
<dbReference type="GO" id="GO:0015031">
    <property type="term" value="P:protein transport"/>
    <property type="evidence" value="ECO:0007669"/>
    <property type="project" value="UniProtKB-UniRule"/>
</dbReference>
<proteinExistence type="inferred from homology"/>
<gene>
    <name evidence="12" type="ORF">MCUN1_003230</name>
</gene>
<dbReference type="InterPro" id="IPR006822">
    <property type="entry name" value="Coatomer_esu"/>
</dbReference>
<dbReference type="GO" id="GO:0006891">
    <property type="term" value="P:intra-Golgi vesicle-mediated transport"/>
    <property type="evidence" value="ECO:0007669"/>
    <property type="project" value="TreeGrafter"/>
</dbReference>
<evidence type="ECO:0000256" key="10">
    <source>
        <dbReference type="ARBA" id="ARBA00023329"/>
    </source>
</evidence>
<dbReference type="Gene3D" id="1.25.40.10">
    <property type="entry name" value="Tetratricopeptide repeat domain"/>
    <property type="match status" value="1"/>
</dbReference>
<dbReference type="PANTHER" id="PTHR10805:SF0">
    <property type="entry name" value="COATOMER SUBUNIT EPSILON"/>
    <property type="match status" value="1"/>
</dbReference>
<dbReference type="PANTHER" id="PTHR10805">
    <property type="entry name" value="COATOMER SUBUNIT EPSILON"/>
    <property type="match status" value="1"/>
</dbReference>
<keyword evidence="10 11" id="KW-0968">Cytoplasmic vesicle</keyword>
<evidence type="ECO:0000313" key="13">
    <source>
        <dbReference type="Proteomes" id="UP001219933"/>
    </source>
</evidence>
<organism evidence="12 13">
    <name type="scientific">Malassezia cuniculi</name>
    <dbReference type="NCBI Taxonomy" id="948313"/>
    <lineage>
        <taxon>Eukaryota</taxon>
        <taxon>Fungi</taxon>
        <taxon>Dikarya</taxon>
        <taxon>Basidiomycota</taxon>
        <taxon>Ustilaginomycotina</taxon>
        <taxon>Malasseziomycetes</taxon>
        <taxon>Malasseziales</taxon>
        <taxon>Malasseziaceae</taxon>
        <taxon>Malassezia</taxon>
    </lineage>
</organism>
<evidence type="ECO:0000256" key="1">
    <source>
        <dbReference type="ARBA" id="ARBA00004255"/>
    </source>
</evidence>
<protein>
    <recommendedName>
        <fullName evidence="11">Coatomer subunit epsilon</fullName>
    </recommendedName>
</protein>
<evidence type="ECO:0000256" key="2">
    <source>
        <dbReference type="ARBA" id="ARBA00004347"/>
    </source>
</evidence>
<keyword evidence="7 11" id="KW-0653">Protein transport</keyword>
<accession>A0AAF0ET57</accession>
<evidence type="ECO:0000256" key="6">
    <source>
        <dbReference type="ARBA" id="ARBA00022892"/>
    </source>
</evidence>
<evidence type="ECO:0000256" key="3">
    <source>
        <dbReference type="ARBA" id="ARBA00008827"/>
    </source>
</evidence>
<evidence type="ECO:0000256" key="5">
    <source>
        <dbReference type="ARBA" id="ARBA00022490"/>
    </source>
</evidence>
<dbReference type="Pfam" id="PF04733">
    <property type="entry name" value="Coatomer_E"/>
    <property type="match status" value="1"/>
</dbReference>
<dbReference type="GO" id="GO:0030126">
    <property type="term" value="C:COPI vesicle coat"/>
    <property type="evidence" value="ECO:0007669"/>
    <property type="project" value="TreeGrafter"/>
</dbReference>
<dbReference type="PIRSF" id="PIRSF016478">
    <property type="entry name" value="Coatomer_esu"/>
    <property type="match status" value="1"/>
</dbReference>
<dbReference type="GO" id="GO:0006888">
    <property type="term" value="P:endoplasmic reticulum to Golgi vesicle-mediated transport"/>
    <property type="evidence" value="ECO:0007669"/>
    <property type="project" value="TreeGrafter"/>
</dbReference>
<evidence type="ECO:0000256" key="9">
    <source>
        <dbReference type="ARBA" id="ARBA00023136"/>
    </source>
</evidence>
<reference evidence="12" key="1">
    <citation type="submission" date="2023-03" db="EMBL/GenBank/DDBJ databases">
        <title>Mating type loci evolution in Malassezia.</title>
        <authorList>
            <person name="Coelho M.A."/>
        </authorList>
    </citation>
    <scope>NUCLEOTIDE SEQUENCE</scope>
    <source>
        <strain evidence="12">CBS 11721</strain>
    </source>
</reference>
<keyword evidence="4 11" id="KW-0813">Transport</keyword>
<evidence type="ECO:0000256" key="7">
    <source>
        <dbReference type="ARBA" id="ARBA00022927"/>
    </source>
</evidence>
<comment type="subcellular location">
    <subcellularLocation>
        <location evidence="2">Cytoplasmic vesicle</location>
        <location evidence="2">COPI-coated vesicle membrane</location>
        <topology evidence="2">Peripheral membrane protein</topology>
        <orientation evidence="2">Cytoplasmic side</orientation>
    </subcellularLocation>
    <subcellularLocation>
        <location evidence="1">Golgi apparatus membrane</location>
        <topology evidence="1">Peripheral membrane protein</topology>
        <orientation evidence="1">Cytoplasmic side</orientation>
    </subcellularLocation>
</comment>
<dbReference type="EMBL" id="CP119880">
    <property type="protein sequence ID" value="WFD36351.1"/>
    <property type="molecule type" value="Genomic_DNA"/>
</dbReference>